<comment type="caution">
    <text evidence="12">The sequence shown here is derived from an EMBL/GenBank/DDBJ whole genome shotgun (WGS) entry which is preliminary data.</text>
</comment>
<keyword evidence="3" id="KW-0963">Cytoplasm</keyword>
<evidence type="ECO:0000256" key="6">
    <source>
        <dbReference type="ARBA" id="ARBA00023203"/>
    </source>
</evidence>
<protein>
    <recommendedName>
        <fullName evidence="8">Arp2/3 complex 41 kDa subunit</fullName>
    </recommendedName>
    <alternativeName>
        <fullName evidence="9">p41-ARC</fullName>
    </alternativeName>
</protein>
<keyword evidence="5" id="KW-0677">Repeat</keyword>
<evidence type="ECO:0000313" key="13">
    <source>
        <dbReference type="Proteomes" id="UP001607302"/>
    </source>
</evidence>
<keyword evidence="7" id="KW-0206">Cytoskeleton</keyword>
<evidence type="ECO:0000256" key="8">
    <source>
        <dbReference type="ARBA" id="ARBA00041244"/>
    </source>
</evidence>
<proteinExistence type="inferred from homology"/>
<dbReference type="InterPro" id="IPR036322">
    <property type="entry name" value="WD40_repeat_dom_sf"/>
</dbReference>
<feature type="domain" description="Amine oxidase" evidence="11">
    <location>
        <begin position="391"/>
        <end position="856"/>
    </location>
</feature>
<dbReference type="InterPro" id="IPR015943">
    <property type="entry name" value="WD40/YVTN_repeat-like_dom_sf"/>
</dbReference>
<dbReference type="Gene3D" id="3.90.660.10">
    <property type="match status" value="1"/>
</dbReference>
<dbReference type="SMART" id="SM00320">
    <property type="entry name" value="WD40"/>
    <property type="match status" value="5"/>
</dbReference>
<dbReference type="Pfam" id="PF00400">
    <property type="entry name" value="WD40"/>
    <property type="match status" value="3"/>
</dbReference>
<evidence type="ECO:0000256" key="7">
    <source>
        <dbReference type="ARBA" id="ARBA00023212"/>
    </source>
</evidence>
<dbReference type="InterPro" id="IPR036188">
    <property type="entry name" value="FAD/NAD-bd_sf"/>
</dbReference>
<dbReference type="GO" id="GO:0030036">
    <property type="term" value="P:actin cytoskeleton organization"/>
    <property type="evidence" value="ECO:0007669"/>
    <property type="project" value="UniProtKB-ARBA"/>
</dbReference>
<dbReference type="PROSITE" id="PS50082">
    <property type="entry name" value="WD_REPEATS_2"/>
    <property type="match status" value="1"/>
</dbReference>
<dbReference type="PROSITE" id="PS50294">
    <property type="entry name" value="WD_REPEATS_REGION"/>
    <property type="match status" value="1"/>
</dbReference>
<keyword evidence="13" id="KW-1185">Reference proteome</keyword>
<dbReference type="GO" id="GO:0003779">
    <property type="term" value="F:actin binding"/>
    <property type="evidence" value="ECO:0007669"/>
    <property type="project" value="UniProtKB-KW"/>
</dbReference>
<dbReference type="AlphaFoldDB" id="A0ABD2B252"/>
<comment type="similarity">
    <text evidence="2">Belongs to the WD repeat ARPC1 family.</text>
</comment>
<keyword evidence="4 10" id="KW-0853">WD repeat</keyword>
<organism evidence="12 13">
    <name type="scientific">Vespula squamosa</name>
    <name type="common">Southern yellow jacket</name>
    <name type="synonym">Wasp</name>
    <dbReference type="NCBI Taxonomy" id="30214"/>
    <lineage>
        <taxon>Eukaryota</taxon>
        <taxon>Metazoa</taxon>
        <taxon>Ecdysozoa</taxon>
        <taxon>Arthropoda</taxon>
        <taxon>Hexapoda</taxon>
        <taxon>Insecta</taxon>
        <taxon>Pterygota</taxon>
        <taxon>Neoptera</taxon>
        <taxon>Endopterygota</taxon>
        <taxon>Hymenoptera</taxon>
        <taxon>Apocrita</taxon>
        <taxon>Aculeata</taxon>
        <taxon>Vespoidea</taxon>
        <taxon>Vespidae</taxon>
        <taxon>Vespinae</taxon>
        <taxon>Vespula</taxon>
    </lineage>
</organism>
<dbReference type="Pfam" id="PF01593">
    <property type="entry name" value="Amino_oxidase"/>
    <property type="match status" value="1"/>
</dbReference>
<gene>
    <name evidence="12" type="ORF">V1478_007066</name>
</gene>
<evidence type="ECO:0000256" key="1">
    <source>
        <dbReference type="ARBA" id="ARBA00004245"/>
    </source>
</evidence>
<dbReference type="Proteomes" id="UP001607302">
    <property type="component" value="Unassembled WGS sequence"/>
</dbReference>
<dbReference type="InterPro" id="IPR017383">
    <property type="entry name" value="ARPC1"/>
</dbReference>
<dbReference type="SUPFAM" id="SSF54373">
    <property type="entry name" value="FAD-linked reductases, C-terminal domain"/>
    <property type="match status" value="1"/>
</dbReference>
<evidence type="ECO:0000256" key="2">
    <source>
        <dbReference type="ARBA" id="ARBA00006260"/>
    </source>
</evidence>
<evidence type="ECO:0000256" key="4">
    <source>
        <dbReference type="ARBA" id="ARBA00022574"/>
    </source>
</evidence>
<dbReference type="EMBL" id="JAUDFV010000133">
    <property type="protein sequence ID" value="KAL2726788.1"/>
    <property type="molecule type" value="Genomic_DNA"/>
</dbReference>
<dbReference type="Gene3D" id="2.130.10.10">
    <property type="entry name" value="YVTN repeat-like/Quinoprotein amine dehydrogenase"/>
    <property type="match status" value="1"/>
</dbReference>
<keyword evidence="6" id="KW-0009">Actin-binding</keyword>
<evidence type="ECO:0000313" key="12">
    <source>
        <dbReference type="EMBL" id="KAL2726788.1"/>
    </source>
</evidence>
<dbReference type="InterPro" id="IPR001680">
    <property type="entry name" value="WD40_rpt"/>
</dbReference>
<dbReference type="InterPro" id="IPR002937">
    <property type="entry name" value="Amino_oxidase"/>
</dbReference>
<dbReference type="GO" id="GO:0005885">
    <property type="term" value="C:Arp2/3 protein complex"/>
    <property type="evidence" value="ECO:0007669"/>
    <property type="project" value="UniProtKB-ARBA"/>
</dbReference>
<evidence type="ECO:0000256" key="9">
    <source>
        <dbReference type="ARBA" id="ARBA00041789"/>
    </source>
</evidence>
<reference evidence="12 13" key="1">
    <citation type="journal article" date="2024" name="Ann. Entomol. Soc. Am.">
        <title>Genomic analyses of the southern and eastern yellowjacket wasps (Hymenoptera: Vespidae) reveal evolutionary signatures of social life.</title>
        <authorList>
            <person name="Catto M.A."/>
            <person name="Caine P.B."/>
            <person name="Orr S.E."/>
            <person name="Hunt B.G."/>
            <person name="Goodisman M.A.D."/>
        </authorList>
    </citation>
    <scope>NUCLEOTIDE SEQUENCE [LARGE SCALE GENOMIC DNA]</scope>
    <source>
        <strain evidence="12">233</strain>
        <tissue evidence="12">Head and thorax</tissue>
    </source>
</reference>
<dbReference type="PANTHER" id="PTHR10709">
    <property type="entry name" value="ACTIN-RELATED PROTEIN 2/3 COMPLEX SUBUNIT 1"/>
    <property type="match status" value="1"/>
</dbReference>
<name>A0ABD2B252_VESSQ</name>
<accession>A0ABD2B252</accession>
<feature type="repeat" description="WD" evidence="10">
    <location>
        <begin position="49"/>
        <end position="80"/>
    </location>
</feature>
<evidence type="ECO:0000259" key="11">
    <source>
        <dbReference type="Pfam" id="PF01593"/>
    </source>
</evidence>
<dbReference type="Gene3D" id="3.50.50.60">
    <property type="entry name" value="FAD/NAD(P)-binding domain"/>
    <property type="match status" value="1"/>
</dbReference>
<sequence>MTVVHNLGVDVISYHAWNKDRTEVAVCPNNNEIQIYKHSSTGWKLLDTLQEHDMHIMGVDWAPRTNRIVTCSADKNAYVWTQGKDGKWNPAWVLLRINRAATCVKWSPLENKFAVGSGGRVIAVCYFVSENNWWLCKHIKRPLRSTVTTVDWHPDNKVLVAGSTDYKVRVFSAFISDMEDAPGTCAWGTSNTLGTLLAEFPNTNNGGGWIHSVAFSQCGNKICWVAHNSSICVADATRGNVVYRLYTEHLPFLSCIWVGPNSIVATGHSCMPMLYSVDDNGQIYFVSRLDNMQKKETAGLSAMRKFQSLDRQARNDSNDNALDSIHQNTINCVRQVSDNEFSTSSLDGQLVIWDLKAMVIVSYNALNMAELTDQPVDSHVSCKILIIGGGMAGLSAANHLLKNSETDFLIVEARGRIGGRIIATQIGNEKIELGANWIHGVLGNPLFEIAMANGLVDIINIPKPHKVIAVMEDGKQLPFPILQEIYEAYVCFLRRCEEYFLSAYNPPDGINSVGAHVALETDIYLSSLPVEQRRIRQLLFDCLLKRETCITGCDNMEEVDLMEMGSYAELQGGNISLRNGYSAILEPIIKHIPKNCILTKHVVTKIRWQKEECENETSDVTTNSSSRNKVIEIQCENGRMITAEHIICTLPLGVLKKKANDIFEPPLPDYKLQAINRLMFGTVDKIFLEYERPFLNPEISEVVFLWDDRGLSEDDRQDLSKTWFRKIYSFIKISDTLLLGWISGKAAEYMEQLSTTEVSEVCTSILRRFLNDPFVPTPKHCLRTTWHSQPFTCGSYTSMAVGASQVDIKNLAEPLILQGQPSKIMITFAGEHTHSSFYSTVHGAYLTGRTAAQLLLESRRSEQNHISLSCESTSDLSSWIQGISLT</sequence>
<evidence type="ECO:0000256" key="5">
    <source>
        <dbReference type="ARBA" id="ARBA00022737"/>
    </source>
</evidence>
<comment type="subcellular location">
    <subcellularLocation>
        <location evidence="1">Cytoplasm</location>
        <location evidence="1">Cytoskeleton</location>
    </subcellularLocation>
</comment>
<dbReference type="PANTHER" id="PTHR10709:SF2">
    <property type="entry name" value="ACTIN-RELATED PROTEIN 2_3 COMPLEX SUBUNIT"/>
    <property type="match status" value="1"/>
</dbReference>
<dbReference type="SUPFAM" id="SSF51905">
    <property type="entry name" value="FAD/NAD(P)-binding domain"/>
    <property type="match status" value="1"/>
</dbReference>
<evidence type="ECO:0000256" key="10">
    <source>
        <dbReference type="PROSITE-ProRule" id="PRU00221"/>
    </source>
</evidence>
<dbReference type="SUPFAM" id="SSF50978">
    <property type="entry name" value="WD40 repeat-like"/>
    <property type="match status" value="1"/>
</dbReference>
<evidence type="ECO:0000256" key="3">
    <source>
        <dbReference type="ARBA" id="ARBA00022490"/>
    </source>
</evidence>